<keyword evidence="5 8" id="KW-0732">Signal</keyword>
<evidence type="ECO:0000313" key="10">
    <source>
        <dbReference type="Proteomes" id="UP000315115"/>
    </source>
</evidence>
<proteinExistence type="inferred from homology"/>
<evidence type="ECO:0000256" key="6">
    <source>
        <dbReference type="ARBA" id="ARBA00023136"/>
    </source>
</evidence>
<keyword evidence="7" id="KW-0998">Cell outer membrane</keyword>
<dbReference type="AlphaFoldDB" id="A0A510I6W9"/>
<reference evidence="10" key="1">
    <citation type="submission" date="2019-07" db="EMBL/GenBank/DDBJ databases">
        <title>Complete Genome Sequences of Vibrion rotiferianus strain AM7.</title>
        <authorList>
            <person name="Miyazaki K."/>
            <person name="Wiseschart A."/>
            <person name="Pootanakit K."/>
            <person name="Ishimori K."/>
            <person name="Kitahara K."/>
        </authorList>
    </citation>
    <scope>NUCLEOTIDE SEQUENCE [LARGE SCALE GENOMIC DNA]</scope>
    <source>
        <strain evidence="10">AM7</strain>
    </source>
</reference>
<dbReference type="RefSeq" id="WP_038884328.1">
    <property type="nucleotide sequence ID" value="NZ_AP019798.1"/>
</dbReference>
<dbReference type="SUPFAM" id="SSF56935">
    <property type="entry name" value="Porins"/>
    <property type="match status" value="1"/>
</dbReference>
<keyword evidence="6" id="KW-0472">Membrane</keyword>
<sequence length="437" mass="47165">MKTNKTLLSAAVAFGLLSTSGVANAAGFQLAEYSATGLGRAYAGEAAMADNASSQWRNPAMLTYLEGTQVSVGAIYVNPNIDVNGTTTAKNPITGQPIYHSASSKDFAHDAIIPNFYLSHQYNDKFAIGLAFGTNYGMETDLGKDFAAANFGNEASVTSMEANLNAAYKLSEAFSIGGGIRYVIADGSIGAVMPPHMGPYAGKTLKYMEGDDKAWGWQVGAAWQINEDNRIGFAYKSEVELNLEGHAEGLGFDLVAPVAKPRYNGSMELALPATAELASFHQLNDQLAVHASINWTDWSSFKELVANIPEFGGNADQLVKTENWEDNYRFAVGTTYKLDQKWTLRSGVAYDMSAVDDKYRTTTIPETDRLWLSVGAGYEWSKNLTLDAGFTYIFAKDAPISEPRDASDNAAAAFGGTFEGEVTGNVWLIGVQANYKF</sequence>
<evidence type="ECO:0000313" key="9">
    <source>
        <dbReference type="EMBL" id="BBL89473.1"/>
    </source>
</evidence>
<dbReference type="PANTHER" id="PTHR35093">
    <property type="entry name" value="OUTER MEMBRANE PROTEIN NMB0088-RELATED"/>
    <property type="match status" value="1"/>
</dbReference>
<organism evidence="9 10">
    <name type="scientific">Vibrio rotiferianus</name>
    <dbReference type="NCBI Taxonomy" id="190895"/>
    <lineage>
        <taxon>Bacteria</taxon>
        <taxon>Pseudomonadati</taxon>
        <taxon>Pseudomonadota</taxon>
        <taxon>Gammaproteobacteria</taxon>
        <taxon>Vibrionales</taxon>
        <taxon>Vibrionaceae</taxon>
        <taxon>Vibrio</taxon>
    </lineage>
</organism>
<gene>
    <name evidence="9" type="ORF">VroAM7_21260</name>
</gene>
<evidence type="ECO:0000256" key="8">
    <source>
        <dbReference type="SAM" id="SignalP"/>
    </source>
</evidence>
<evidence type="ECO:0000256" key="7">
    <source>
        <dbReference type="ARBA" id="ARBA00023237"/>
    </source>
</evidence>
<dbReference type="InterPro" id="IPR005017">
    <property type="entry name" value="OMPP1/FadL/TodX"/>
</dbReference>
<name>A0A510I6W9_9VIBR</name>
<keyword evidence="3" id="KW-1134">Transmembrane beta strand</keyword>
<evidence type="ECO:0000256" key="3">
    <source>
        <dbReference type="ARBA" id="ARBA00022452"/>
    </source>
</evidence>
<dbReference type="EMBL" id="AP019798">
    <property type="protein sequence ID" value="BBL89473.1"/>
    <property type="molecule type" value="Genomic_DNA"/>
</dbReference>
<protein>
    <submittedName>
        <fullName evidence="9">Aromatic hydrocarbon degradation protein</fullName>
    </submittedName>
</protein>
<comment type="similarity">
    <text evidence="2">Belongs to the OmpP1/FadL family.</text>
</comment>
<accession>A0A510I6W9</accession>
<dbReference type="Gene3D" id="2.40.160.60">
    <property type="entry name" value="Outer membrane protein transport protein (OMPP1/FadL/TodX)"/>
    <property type="match status" value="1"/>
</dbReference>
<dbReference type="Proteomes" id="UP000315115">
    <property type="component" value="Chromosome 1"/>
</dbReference>
<evidence type="ECO:0000256" key="1">
    <source>
        <dbReference type="ARBA" id="ARBA00004571"/>
    </source>
</evidence>
<evidence type="ECO:0000256" key="4">
    <source>
        <dbReference type="ARBA" id="ARBA00022692"/>
    </source>
</evidence>
<keyword evidence="4" id="KW-0812">Transmembrane</keyword>
<dbReference type="GO" id="GO:0009279">
    <property type="term" value="C:cell outer membrane"/>
    <property type="evidence" value="ECO:0007669"/>
    <property type="project" value="UniProtKB-SubCell"/>
</dbReference>
<evidence type="ECO:0000256" key="5">
    <source>
        <dbReference type="ARBA" id="ARBA00022729"/>
    </source>
</evidence>
<dbReference type="PANTHER" id="PTHR35093:SF8">
    <property type="entry name" value="OUTER MEMBRANE PROTEIN NMB0088-RELATED"/>
    <property type="match status" value="1"/>
</dbReference>
<feature type="signal peptide" evidence="8">
    <location>
        <begin position="1"/>
        <end position="25"/>
    </location>
</feature>
<dbReference type="GO" id="GO:0015483">
    <property type="term" value="F:long-chain fatty acid transporting porin activity"/>
    <property type="evidence" value="ECO:0007669"/>
    <property type="project" value="TreeGrafter"/>
</dbReference>
<evidence type="ECO:0000256" key="2">
    <source>
        <dbReference type="ARBA" id="ARBA00008163"/>
    </source>
</evidence>
<feature type="chain" id="PRO_5022112870" evidence="8">
    <location>
        <begin position="26"/>
        <end position="437"/>
    </location>
</feature>
<dbReference type="Pfam" id="PF03349">
    <property type="entry name" value="Toluene_X"/>
    <property type="match status" value="1"/>
</dbReference>
<comment type="subcellular location">
    <subcellularLocation>
        <location evidence="1">Cell outer membrane</location>
        <topology evidence="1">Multi-pass membrane protein</topology>
    </subcellularLocation>
</comment>